<protein>
    <submittedName>
        <fullName evidence="1">Uncharacterized protein</fullName>
    </submittedName>
</protein>
<accession>A0A699IIF1</accession>
<evidence type="ECO:0000313" key="1">
    <source>
        <dbReference type="EMBL" id="GEZ68891.1"/>
    </source>
</evidence>
<gene>
    <name evidence="1" type="ORF">Tci_540864</name>
</gene>
<sequence>MDSCWTCENPFHSYENCPEDEASRKERVPETYDYQSQYDAYEYDTYHANYNIGIEDYTMYRGDYDDQYYHPAYKSPSFFNRPQRSTQQYYYQGQRQDDDHLYDLNQKLNKLLSMIESNKEENQRALETDVGRLADQLNMEEIYEPQDITVLDFNVEDEGEEQNEEFTLHSTNTMEWLSFGSYKDKEDADDHNNSFEDIILPIKEHGEESVPFKVGEGVMEANTTPYLLTLKEPILSAIDDIRSKEDEEFLALFLYKDKCSNLLEEVKVTHTDQTPPQMP</sequence>
<reference evidence="1" key="1">
    <citation type="journal article" date="2019" name="Sci. Rep.">
        <title>Draft genome of Tanacetum cinerariifolium, the natural source of mosquito coil.</title>
        <authorList>
            <person name="Yamashiro T."/>
            <person name="Shiraishi A."/>
            <person name="Satake H."/>
            <person name="Nakayama K."/>
        </authorList>
    </citation>
    <scope>NUCLEOTIDE SEQUENCE</scope>
</reference>
<organism evidence="1">
    <name type="scientific">Tanacetum cinerariifolium</name>
    <name type="common">Dalmatian daisy</name>
    <name type="synonym">Chrysanthemum cinerariifolium</name>
    <dbReference type="NCBI Taxonomy" id="118510"/>
    <lineage>
        <taxon>Eukaryota</taxon>
        <taxon>Viridiplantae</taxon>
        <taxon>Streptophyta</taxon>
        <taxon>Embryophyta</taxon>
        <taxon>Tracheophyta</taxon>
        <taxon>Spermatophyta</taxon>
        <taxon>Magnoliopsida</taxon>
        <taxon>eudicotyledons</taxon>
        <taxon>Gunneridae</taxon>
        <taxon>Pentapetalae</taxon>
        <taxon>asterids</taxon>
        <taxon>campanulids</taxon>
        <taxon>Asterales</taxon>
        <taxon>Asteraceae</taxon>
        <taxon>Asteroideae</taxon>
        <taxon>Anthemideae</taxon>
        <taxon>Anthemidinae</taxon>
        <taxon>Tanacetum</taxon>
    </lineage>
</organism>
<dbReference type="AlphaFoldDB" id="A0A699IIF1"/>
<comment type="caution">
    <text evidence="1">The sequence shown here is derived from an EMBL/GenBank/DDBJ whole genome shotgun (WGS) entry which is preliminary data.</text>
</comment>
<dbReference type="EMBL" id="BKCJ010310370">
    <property type="protein sequence ID" value="GEZ68891.1"/>
    <property type="molecule type" value="Genomic_DNA"/>
</dbReference>
<proteinExistence type="predicted"/>
<name>A0A699IIF1_TANCI</name>